<reference evidence="2" key="2">
    <citation type="journal article" date="2021" name="PeerJ">
        <title>Extensive microbial diversity within the chicken gut microbiome revealed by metagenomics and culture.</title>
        <authorList>
            <person name="Gilroy R."/>
            <person name="Ravi A."/>
            <person name="Getino M."/>
            <person name="Pursley I."/>
            <person name="Horton D.L."/>
            <person name="Alikhan N.F."/>
            <person name="Baker D."/>
            <person name="Gharbi K."/>
            <person name="Hall N."/>
            <person name="Watson M."/>
            <person name="Adriaenssens E.M."/>
            <person name="Foster-Nyarko E."/>
            <person name="Jarju S."/>
            <person name="Secka A."/>
            <person name="Antonio M."/>
            <person name="Oren A."/>
            <person name="Chaudhuri R.R."/>
            <person name="La Ragione R."/>
            <person name="Hildebrand F."/>
            <person name="Pallen M.J."/>
        </authorList>
    </citation>
    <scope>NUCLEOTIDE SEQUENCE</scope>
    <source>
        <strain evidence="2">6919</strain>
    </source>
</reference>
<reference evidence="2" key="1">
    <citation type="submission" date="2020-10" db="EMBL/GenBank/DDBJ databases">
        <authorList>
            <person name="Gilroy R."/>
        </authorList>
    </citation>
    <scope>NUCLEOTIDE SEQUENCE</scope>
    <source>
        <strain evidence="2">6919</strain>
    </source>
</reference>
<accession>A0A9D9INZ6</accession>
<sequence>MRKRTLKKCDRKRKKDDSEGVGPPSIKDAGHRRSVLLEAEKKRMK</sequence>
<feature type="compositionally biased region" description="Basic residues" evidence="1">
    <location>
        <begin position="1"/>
        <end position="14"/>
    </location>
</feature>
<feature type="region of interest" description="Disordered" evidence="1">
    <location>
        <begin position="1"/>
        <end position="45"/>
    </location>
</feature>
<dbReference type="Proteomes" id="UP000823598">
    <property type="component" value="Unassembled WGS sequence"/>
</dbReference>
<gene>
    <name evidence="2" type="ORF">IAB88_02115</name>
</gene>
<name>A0A9D9INZ6_9BACT</name>
<evidence type="ECO:0000256" key="1">
    <source>
        <dbReference type="SAM" id="MobiDB-lite"/>
    </source>
</evidence>
<organism evidence="2 3">
    <name type="scientific">Candidatus Limisoma faecipullorum</name>
    <dbReference type="NCBI Taxonomy" id="2840854"/>
    <lineage>
        <taxon>Bacteria</taxon>
        <taxon>Pseudomonadati</taxon>
        <taxon>Bacteroidota</taxon>
        <taxon>Bacteroidia</taxon>
        <taxon>Bacteroidales</taxon>
        <taxon>Candidatus Limisoma</taxon>
    </lineage>
</organism>
<protein>
    <submittedName>
        <fullName evidence="2">Uncharacterized protein</fullName>
    </submittedName>
</protein>
<proteinExistence type="predicted"/>
<dbReference type="EMBL" id="JADIMC010000027">
    <property type="protein sequence ID" value="MBO8475770.1"/>
    <property type="molecule type" value="Genomic_DNA"/>
</dbReference>
<evidence type="ECO:0000313" key="3">
    <source>
        <dbReference type="Proteomes" id="UP000823598"/>
    </source>
</evidence>
<dbReference type="AlphaFoldDB" id="A0A9D9INZ6"/>
<comment type="caution">
    <text evidence="2">The sequence shown here is derived from an EMBL/GenBank/DDBJ whole genome shotgun (WGS) entry which is preliminary data.</text>
</comment>
<evidence type="ECO:0000313" key="2">
    <source>
        <dbReference type="EMBL" id="MBO8475770.1"/>
    </source>
</evidence>